<evidence type="ECO:0000256" key="3">
    <source>
        <dbReference type="ARBA" id="ARBA00022448"/>
    </source>
</evidence>
<evidence type="ECO:0000256" key="4">
    <source>
        <dbReference type="ARBA" id="ARBA00022692"/>
    </source>
</evidence>
<dbReference type="EMBL" id="JAYMGO010000004">
    <property type="protein sequence ID" value="KAL1275428.1"/>
    <property type="molecule type" value="Genomic_DNA"/>
</dbReference>
<feature type="coiled-coil region" evidence="8">
    <location>
        <begin position="339"/>
        <end position="366"/>
    </location>
</feature>
<dbReference type="PANTHER" id="PTHR13018:SF24">
    <property type="entry name" value="CSC1-LIKE PROTEIN 1"/>
    <property type="match status" value="1"/>
</dbReference>
<keyword evidence="15" id="KW-1185">Reference proteome</keyword>
<protein>
    <recommendedName>
        <fullName evidence="16">Transmembrane protein 63A</fullName>
    </recommendedName>
</protein>
<gene>
    <name evidence="14" type="ORF">QQF64_035051</name>
</gene>
<dbReference type="InterPro" id="IPR027815">
    <property type="entry name" value="CSC1/OSCA1-like_cyt"/>
</dbReference>
<accession>A0ABR3NEN4</accession>
<comment type="subcellular location">
    <subcellularLocation>
        <location evidence="1">Membrane</location>
        <topology evidence="1">Multi-pass membrane protein</topology>
    </subcellularLocation>
</comment>
<feature type="transmembrane region" description="Helical" evidence="10">
    <location>
        <begin position="593"/>
        <end position="620"/>
    </location>
</feature>
<dbReference type="InterPro" id="IPR045122">
    <property type="entry name" value="Csc1-like"/>
</dbReference>
<evidence type="ECO:0000259" key="12">
    <source>
        <dbReference type="Pfam" id="PF13967"/>
    </source>
</evidence>
<feature type="transmembrane region" description="Helical" evidence="10">
    <location>
        <begin position="640"/>
        <end position="673"/>
    </location>
</feature>
<comment type="catalytic activity">
    <reaction evidence="7">
        <text>Ca(2+)(in) = Ca(2+)(out)</text>
        <dbReference type="Rhea" id="RHEA:29671"/>
        <dbReference type="ChEBI" id="CHEBI:29108"/>
    </reaction>
</comment>
<evidence type="ECO:0000256" key="8">
    <source>
        <dbReference type="SAM" id="Coils"/>
    </source>
</evidence>
<feature type="compositionally biased region" description="Polar residues" evidence="9">
    <location>
        <begin position="857"/>
        <end position="866"/>
    </location>
</feature>
<evidence type="ECO:0008006" key="16">
    <source>
        <dbReference type="Google" id="ProtNLM"/>
    </source>
</evidence>
<feature type="transmembrane region" description="Helical" evidence="10">
    <location>
        <begin position="783"/>
        <end position="806"/>
    </location>
</feature>
<sequence length="878" mass="99591">MSNLQSEFRQRGLIRASDGVAEGHGEANENVSGMILDGYSRPVNHLGFTVKAQRLSSSRSPSPSRAGKRKKKFTEMASAWWERRSVSVNSGTAHLDNSSCFNATQSTVLKGVNFGGVPTVLLIDFTLFLVLLIVFTLIRRRLWDHGRLALVAETEGFRDTDKRRYSRMTSSMSVEEPEYEKGCCSWVSFIVNMDETLVKERCGVDAVHYLSFQKHLVILLLLICVLSVTIILPVNLSGNLLGNDPYSFGRTTIANLKQGDPLLWLHTVFAVLYLMITVALLRRHTSKMKGTKRDIARNTLFVRPVPTAASEESIKTHFMEAYPTCQVTDVNLCYDVAKLIDLNRNRKRAEKNLQHYNKILQRQGRRELINPRPCSHLCCCCCHCNGCEEVDAIEFYSSQEAALRQEEDKLKEKEQLYPLGMAFVSLQNEYMATYILKDFNALECGGGARGVAVEEMGGGIRCGCGREPQPSSKSAELRVHKWKVNYAPHPHNIYWENLTVRKWRWWARFGLLNIALFILLFFLTTPSIIISTMDKFSVTKPIHYLNSAVISQFFPTLMLWTFSALLPTIVYYSTLGEAHWTRSSENMSMMYKLYTFLIFMVLILPSLGLTSLDVFFRWLFDKQSDARLRFECVFLPDQGAFFVNYVIAAALVGSGMELLRLPGLLLYIVRLALANSAAERKYVKQNQAYEFQYGAMYGWTLCVFTVIMAYSITCPVIVPFGLLYLLLKHLVDKHNLYFAYLPARLDRQVHLGAVNQAMAAPIICLMWLYFFSVLRTSFKAATSLFTLVVLCVTIFICLSYTCFGHFKYLSPHNYNVKEEDEDADKVSQSSSASVYLPKVLNPDASSESDEHSIHHSYGTTDTSPPFLSTEEDCPDSDI</sequence>
<feature type="transmembrane region" description="Helical" evidence="10">
    <location>
        <begin position="262"/>
        <end position="281"/>
    </location>
</feature>
<evidence type="ECO:0000256" key="1">
    <source>
        <dbReference type="ARBA" id="ARBA00004141"/>
    </source>
</evidence>
<evidence type="ECO:0000256" key="6">
    <source>
        <dbReference type="ARBA" id="ARBA00023136"/>
    </source>
</evidence>
<organism evidence="14 15">
    <name type="scientific">Cirrhinus molitorella</name>
    <name type="common">mud carp</name>
    <dbReference type="NCBI Taxonomy" id="172907"/>
    <lineage>
        <taxon>Eukaryota</taxon>
        <taxon>Metazoa</taxon>
        <taxon>Chordata</taxon>
        <taxon>Craniata</taxon>
        <taxon>Vertebrata</taxon>
        <taxon>Euteleostomi</taxon>
        <taxon>Actinopterygii</taxon>
        <taxon>Neopterygii</taxon>
        <taxon>Teleostei</taxon>
        <taxon>Ostariophysi</taxon>
        <taxon>Cypriniformes</taxon>
        <taxon>Cyprinidae</taxon>
        <taxon>Labeoninae</taxon>
        <taxon>Labeonini</taxon>
        <taxon>Cirrhinus</taxon>
    </lineage>
</organism>
<dbReference type="Pfam" id="PF14703">
    <property type="entry name" value="PHM7_cyt"/>
    <property type="match status" value="1"/>
</dbReference>
<evidence type="ECO:0000256" key="7">
    <source>
        <dbReference type="ARBA" id="ARBA00036634"/>
    </source>
</evidence>
<dbReference type="Pfam" id="PF13967">
    <property type="entry name" value="RSN1_TM"/>
    <property type="match status" value="1"/>
</dbReference>
<feature type="domain" description="CSC1/OSCA1-like N-terminal transmembrane" evidence="12">
    <location>
        <begin position="120"/>
        <end position="283"/>
    </location>
</feature>
<keyword evidence="5 10" id="KW-1133">Transmembrane helix</keyword>
<feature type="transmembrane region" description="Helical" evidence="10">
    <location>
        <begin position="747"/>
        <end position="771"/>
    </location>
</feature>
<dbReference type="Proteomes" id="UP001558613">
    <property type="component" value="Unassembled WGS sequence"/>
</dbReference>
<evidence type="ECO:0000256" key="2">
    <source>
        <dbReference type="ARBA" id="ARBA00007779"/>
    </source>
</evidence>
<feature type="transmembrane region" description="Helical" evidence="10">
    <location>
        <begin position="553"/>
        <end position="572"/>
    </location>
</feature>
<dbReference type="InterPro" id="IPR032880">
    <property type="entry name" value="CSC1/OSCA1-like_N"/>
</dbReference>
<evidence type="ECO:0000256" key="10">
    <source>
        <dbReference type="SAM" id="Phobius"/>
    </source>
</evidence>
<dbReference type="PANTHER" id="PTHR13018">
    <property type="entry name" value="PROBABLE MEMBRANE PROTEIN DUF221-RELATED"/>
    <property type="match status" value="1"/>
</dbReference>
<evidence type="ECO:0000259" key="11">
    <source>
        <dbReference type="Pfam" id="PF02714"/>
    </source>
</evidence>
<proteinExistence type="inferred from homology"/>
<dbReference type="InterPro" id="IPR003864">
    <property type="entry name" value="CSC1/OSCA1-like_7TM"/>
</dbReference>
<evidence type="ECO:0000313" key="15">
    <source>
        <dbReference type="Proteomes" id="UP001558613"/>
    </source>
</evidence>
<keyword evidence="8" id="KW-0175">Coiled coil</keyword>
<evidence type="ECO:0000256" key="5">
    <source>
        <dbReference type="ARBA" id="ARBA00022989"/>
    </source>
</evidence>
<feature type="transmembrane region" description="Helical" evidence="10">
    <location>
        <begin position="511"/>
        <end position="533"/>
    </location>
</feature>
<keyword evidence="4 10" id="KW-0812">Transmembrane</keyword>
<feature type="region of interest" description="Disordered" evidence="9">
    <location>
        <begin position="841"/>
        <end position="878"/>
    </location>
</feature>
<keyword evidence="6 10" id="KW-0472">Membrane</keyword>
<feature type="domain" description="CSC1/OSCA1-like cytosolic" evidence="13">
    <location>
        <begin position="298"/>
        <end position="497"/>
    </location>
</feature>
<name>A0ABR3NEN4_9TELE</name>
<feature type="compositionally biased region" description="Acidic residues" evidence="9">
    <location>
        <begin position="869"/>
        <end position="878"/>
    </location>
</feature>
<comment type="similarity">
    <text evidence="2">Belongs to the CSC1 (TC 1.A.17) family.</text>
</comment>
<feature type="transmembrane region" description="Helical" evidence="10">
    <location>
        <begin position="119"/>
        <end position="138"/>
    </location>
</feature>
<dbReference type="Pfam" id="PF02714">
    <property type="entry name" value="RSN1_7TM"/>
    <property type="match status" value="1"/>
</dbReference>
<evidence type="ECO:0000256" key="9">
    <source>
        <dbReference type="SAM" id="MobiDB-lite"/>
    </source>
</evidence>
<comment type="caution">
    <text evidence="14">The sequence shown here is derived from an EMBL/GenBank/DDBJ whole genome shotgun (WGS) entry which is preliminary data.</text>
</comment>
<reference evidence="14 15" key="1">
    <citation type="submission" date="2023-09" db="EMBL/GenBank/DDBJ databases">
        <authorList>
            <person name="Wang M."/>
        </authorList>
    </citation>
    <scope>NUCLEOTIDE SEQUENCE [LARGE SCALE GENOMIC DNA]</scope>
    <source>
        <strain evidence="14">GT-2023</strain>
        <tissue evidence="14">Liver</tissue>
    </source>
</reference>
<feature type="domain" description="CSC1/OSCA1-like 7TM region" evidence="11">
    <location>
        <begin position="512"/>
        <end position="774"/>
    </location>
</feature>
<feature type="transmembrane region" description="Helical" evidence="10">
    <location>
        <begin position="216"/>
        <end position="242"/>
    </location>
</feature>
<evidence type="ECO:0000259" key="13">
    <source>
        <dbReference type="Pfam" id="PF14703"/>
    </source>
</evidence>
<keyword evidence="3" id="KW-0813">Transport</keyword>
<evidence type="ECO:0000313" key="14">
    <source>
        <dbReference type="EMBL" id="KAL1275428.1"/>
    </source>
</evidence>
<feature type="transmembrane region" description="Helical" evidence="10">
    <location>
        <begin position="694"/>
        <end position="727"/>
    </location>
</feature>